<gene>
    <name evidence="1" type="ORF">GTP90_00770</name>
</gene>
<organism evidence="1 2">
    <name type="scientific">Duganella vulcania</name>
    <dbReference type="NCBI Taxonomy" id="2692166"/>
    <lineage>
        <taxon>Bacteria</taxon>
        <taxon>Pseudomonadati</taxon>
        <taxon>Pseudomonadota</taxon>
        <taxon>Betaproteobacteria</taxon>
        <taxon>Burkholderiales</taxon>
        <taxon>Oxalobacteraceae</taxon>
        <taxon>Telluria group</taxon>
        <taxon>Duganella</taxon>
    </lineage>
</organism>
<dbReference type="Proteomes" id="UP000447355">
    <property type="component" value="Unassembled WGS sequence"/>
</dbReference>
<dbReference type="EMBL" id="WWCX01000001">
    <property type="protein sequence ID" value="MYM92387.1"/>
    <property type="molecule type" value="Genomic_DNA"/>
</dbReference>
<accession>A0A845GHZ5</accession>
<dbReference type="AlphaFoldDB" id="A0A845GHZ5"/>
<evidence type="ECO:0000313" key="2">
    <source>
        <dbReference type="Proteomes" id="UP000447355"/>
    </source>
</evidence>
<comment type="caution">
    <text evidence="1">The sequence shown here is derived from an EMBL/GenBank/DDBJ whole genome shotgun (WGS) entry which is preliminary data.</text>
</comment>
<name>A0A845GHZ5_9BURK</name>
<protein>
    <submittedName>
        <fullName evidence="1">Uncharacterized protein</fullName>
    </submittedName>
</protein>
<sequence length="78" mass="8313">MRHLTLDQLIAKLQQLKESGVPGDIAVAIPALDNNGRGGVMQRIEGAGRVAVAKADMDKGYDLCKTVATRGVEIVVIR</sequence>
<proteinExistence type="predicted"/>
<dbReference type="RefSeq" id="WP_161081658.1">
    <property type="nucleotide sequence ID" value="NZ_WWCX01000001.1"/>
</dbReference>
<evidence type="ECO:0000313" key="1">
    <source>
        <dbReference type="EMBL" id="MYM92387.1"/>
    </source>
</evidence>
<reference evidence="1" key="1">
    <citation type="submission" date="2019-12" db="EMBL/GenBank/DDBJ databases">
        <title>Novel species isolated from a subtropical stream in China.</title>
        <authorList>
            <person name="Lu H."/>
        </authorList>
    </citation>
    <scope>NUCLEOTIDE SEQUENCE [LARGE SCALE GENOMIC DNA]</scope>
    <source>
        <strain evidence="1">FT81W</strain>
    </source>
</reference>